<dbReference type="GO" id="GO:0005975">
    <property type="term" value="P:carbohydrate metabolic process"/>
    <property type="evidence" value="ECO:0007669"/>
    <property type="project" value="InterPro"/>
</dbReference>
<dbReference type="SUPFAM" id="SSF49899">
    <property type="entry name" value="Concanavalin A-like lectins/glucanases"/>
    <property type="match status" value="1"/>
</dbReference>
<dbReference type="PROSITE" id="PS51762">
    <property type="entry name" value="GH16_2"/>
    <property type="match status" value="1"/>
</dbReference>
<evidence type="ECO:0000256" key="12">
    <source>
        <dbReference type="ARBA" id="ARBA00023295"/>
    </source>
</evidence>
<dbReference type="GO" id="GO:0031505">
    <property type="term" value="P:fungal-type cell wall organization"/>
    <property type="evidence" value="ECO:0007669"/>
    <property type="project" value="TreeGrafter"/>
</dbReference>
<comment type="similarity">
    <text evidence="14">Belongs to the glycosyl hydrolase 16 family. CRH1 subfamily.</text>
</comment>
<evidence type="ECO:0000256" key="11">
    <source>
        <dbReference type="ARBA" id="ARBA00023180"/>
    </source>
</evidence>
<dbReference type="Gene3D" id="2.60.120.200">
    <property type="match status" value="1"/>
</dbReference>
<dbReference type="OrthoDB" id="4781at2759"/>
<keyword evidence="5" id="KW-0134">Cell wall</keyword>
<evidence type="ECO:0000256" key="9">
    <source>
        <dbReference type="ARBA" id="ARBA00022801"/>
    </source>
</evidence>
<dbReference type="HOGENOM" id="CLU_027506_1_1_1"/>
<keyword evidence="10 16" id="KW-0472">Membrane</keyword>
<dbReference type="RefSeq" id="XP_016250764.1">
    <property type="nucleotide sequence ID" value="XM_016393245.1"/>
</dbReference>
<evidence type="ECO:0000313" key="20">
    <source>
        <dbReference type="Proteomes" id="UP000054466"/>
    </source>
</evidence>
<dbReference type="EMBL" id="KN847042">
    <property type="protein sequence ID" value="KIW30548.1"/>
    <property type="molecule type" value="Genomic_DNA"/>
</dbReference>
<keyword evidence="12" id="KW-0326">Glycosidase</keyword>
<evidence type="ECO:0000313" key="19">
    <source>
        <dbReference type="EMBL" id="KIW30548.1"/>
    </source>
</evidence>
<dbReference type="GO" id="GO:0016757">
    <property type="term" value="F:glycosyltransferase activity"/>
    <property type="evidence" value="ECO:0007669"/>
    <property type="project" value="UniProtKB-KW"/>
</dbReference>
<keyword evidence="20" id="KW-1185">Reference proteome</keyword>
<dbReference type="InterPro" id="IPR000757">
    <property type="entry name" value="Beta-glucanase-like"/>
</dbReference>
<gene>
    <name evidence="19" type="ORF">PV07_06286</name>
</gene>
<evidence type="ECO:0000256" key="8">
    <source>
        <dbReference type="ARBA" id="ARBA00022729"/>
    </source>
</evidence>
<protein>
    <recommendedName>
        <fullName evidence="4">chitinase</fullName>
        <ecNumber evidence="4">3.2.1.14</ecNumber>
    </recommendedName>
</protein>
<dbReference type="GeneID" id="27345480"/>
<keyword evidence="6" id="KW-0328">Glycosyltransferase</keyword>
<keyword evidence="16" id="KW-1133">Transmembrane helix</keyword>
<evidence type="ECO:0000256" key="17">
    <source>
        <dbReference type="SAM" id="SignalP"/>
    </source>
</evidence>
<evidence type="ECO:0000256" key="1">
    <source>
        <dbReference type="ARBA" id="ARBA00000822"/>
    </source>
</evidence>
<keyword evidence="16" id="KW-0812">Transmembrane</keyword>
<feature type="signal peptide" evidence="17">
    <location>
        <begin position="1"/>
        <end position="20"/>
    </location>
</feature>
<dbReference type="PANTHER" id="PTHR10963">
    <property type="entry name" value="GLYCOSYL HYDROLASE-RELATED"/>
    <property type="match status" value="1"/>
</dbReference>
<dbReference type="PROSITE" id="PS51257">
    <property type="entry name" value="PROKAR_LIPOPROTEIN"/>
    <property type="match status" value="1"/>
</dbReference>
<keyword evidence="5" id="KW-0964">Secreted</keyword>
<dbReference type="GO" id="GO:0009277">
    <property type="term" value="C:fungal-type cell wall"/>
    <property type="evidence" value="ECO:0007669"/>
    <property type="project" value="TreeGrafter"/>
</dbReference>
<keyword evidence="9" id="KW-0378">Hydrolase</keyword>
<comment type="function">
    <text evidence="15">Dual chitinase/transglycosylase that plays a role in cell wall architecture. Chitinase and transglycosylase activities are coupled. Required for the polysaccharide cross-linking at the septa and the cell wall. More specifically, transfers chitin to 1,6-beta-glucan in the cell wall.</text>
</comment>
<evidence type="ECO:0000256" key="16">
    <source>
        <dbReference type="SAM" id="Phobius"/>
    </source>
</evidence>
<comment type="subcellular location">
    <subcellularLocation>
        <location evidence="3">Membrane</location>
    </subcellularLocation>
    <subcellularLocation>
        <location evidence="2">Secreted</location>
        <location evidence="2">Cell wall</location>
    </subcellularLocation>
</comment>
<evidence type="ECO:0000256" key="3">
    <source>
        <dbReference type="ARBA" id="ARBA00004370"/>
    </source>
</evidence>
<keyword evidence="11" id="KW-0325">Glycoprotein</keyword>
<feature type="domain" description="GH16" evidence="18">
    <location>
        <begin position="43"/>
        <end position="251"/>
    </location>
</feature>
<proteinExistence type="inferred from homology"/>
<dbReference type="AlphaFoldDB" id="A0A0D2CHI3"/>
<evidence type="ECO:0000256" key="4">
    <source>
        <dbReference type="ARBA" id="ARBA00012729"/>
    </source>
</evidence>
<dbReference type="Proteomes" id="UP000054466">
    <property type="component" value="Unassembled WGS sequence"/>
</dbReference>
<keyword evidence="8 17" id="KW-0732">Signal</keyword>
<reference evidence="19 20" key="1">
    <citation type="submission" date="2015-01" db="EMBL/GenBank/DDBJ databases">
        <title>The Genome Sequence of Cladophialophora immunda CBS83496.</title>
        <authorList>
            <consortium name="The Broad Institute Genomics Platform"/>
            <person name="Cuomo C."/>
            <person name="de Hoog S."/>
            <person name="Gorbushina A."/>
            <person name="Stielow B."/>
            <person name="Teixiera M."/>
            <person name="Abouelleil A."/>
            <person name="Chapman S.B."/>
            <person name="Priest M."/>
            <person name="Young S.K."/>
            <person name="Wortman J."/>
            <person name="Nusbaum C."/>
            <person name="Birren B."/>
        </authorList>
    </citation>
    <scope>NUCLEOTIDE SEQUENCE [LARGE SCALE GENOMIC DNA]</scope>
    <source>
        <strain evidence="19 20">CBS 83496</strain>
    </source>
</reference>
<dbReference type="InterPro" id="IPR013320">
    <property type="entry name" value="ConA-like_dom_sf"/>
</dbReference>
<evidence type="ECO:0000256" key="7">
    <source>
        <dbReference type="ARBA" id="ARBA00022679"/>
    </source>
</evidence>
<dbReference type="CDD" id="cd02183">
    <property type="entry name" value="GH16_fungal_CRH1_transglycosylase"/>
    <property type="match status" value="1"/>
</dbReference>
<feature type="transmembrane region" description="Helical" evidence="16">
    <location>
        <begin position="302"/>
        <end position="324"/>
    </location>
</feature>
<dbReference type="Pfam" id="PF00722">
    <property type="entry name" value="Glyco_hydro_16"/>
    <property type="match status" value="1"/>
</dbReference>
<evidence type="ECO:0000256" key="6">
    <source>
        <dbReference type="ARBA" id="ARBA00022676"/>
    </source>
</evidence>
<sequence>MYSFRTTSLALLSLLTTALAQTFTSCNPLERTDCPPNTALGVSNYSIDFTQYTMSDKVWNVTAGAINYADDGAEFTINQRGQSPTVQTNFYLFFGQVEVIMKVAKGQGIVSSIVLQSQDLDEVDWEFIGGNNSYVETNFFSKGNQTDYGNAIWYPINDPQNEWHNYTLDWSHEKLDWIVDGNVIRTLTYDEANGGLKFPQTPCDLRLGIWAGGDPKEPEGTIQWAGGETNYDDVPFTMAVKSVRVSDASRGTQYVYGDTSGSWQSIKILNDTKPIQLDGENSQSSTQSVEQKWNGLPQKTKYIIIAVVCGVAALCILIFAFCCIRQRRAGKHEKLVEDAKYEKITAEVMAYRADMSRMRAEQKMMGTSVHISPVSPMGGNAGASLQGYGHASPMMGGARSPNPGYGYASSGYASSGYSRGYQKY</sequence>
<evidence type="ECO:0000256" key="2">
    <source>
        <dbReference type="ARBA" id="ARBA00004191"/>
    </source>
</evidence>
<dbReference type="InterPro" id="IPR050546">
    <property type="entry name" value="Glycosyl_Hydrlase_16"/>
</dbReference>
<evidence type="ECO:0000256" key="14">
    <source>
        <dbReference type="ARBA" id="ARBA00038074"/>
    </source>
</evidence>
<keyword evidence="7" id="KW-0808">Transferase</keyword>
<dbReference type="STRING" id="569365.A0A0D2CHI3"/>
<comment type="catalytic activity">
    <reaction evidence="1">
        <text>Random endo-hydrolysis of N-acetyl-beta-D-glucosaminide (1-&gt;4)-beta-linkages in chitin and chitodextrins.</text>
        <dbReference type="EC" id="3.2.1.14"/>
    </reaction>
</comment>
<evidence type="ECO:0000259" key="18">
    <source>
        <dbReference type="PROSITE" id="PS51762"/>
    </source>
</evidence>
<evidence type="ECO:0000256" key="13">
    <source>
        <dbReference type="ARBA" id="ARBA00023316"/>
    </source>
</evidence>
<dbReference type="FunFam" id="2.60.120.200:FF:000152">
    <property type="entry name" value="Cell wall glucanase"/>
    <property type="match status" value="1"/>
</dbReference>
<dbReference type="VEuPathDB" id="FungiDB:PV07_06286"/>
<evidence type="ECO:0000256" key="5">
    <source>
        <dbReference type="ARBA" id="ARBA00022512"/>
    </source>
</evidence>
<dbReference type="EC" id="3.2.1.14" evidence="4"/>
<evidence type="ECO:0000256" key="10">
    <source>
        <dbReference type="ARBA" id="ARBA00023136"/>
    </source>
</evidence>
<keyword evidence="13" id="KW-0961">Cell wall biogenesis/degradation</keyword>
<accession>A0A0D2CHI3</accession>
<dbReference type="PANTHER" id="PTHR10963:SF27">
    <property type="entry name" value="GLYCOSIDASE-RELATED"/>
    <property type="match status" value="1"/>
</dbReference>
<feature type="chain" id="PRO_5002239710" description="chitinase" evidence="17">
    <location>
        <begin position="21"/>
        <end position="424"/>
    </location>
</feature>
<name>A0A0D2CHI3_9EURO</name>
<dbReference type="GO" id="GO:0016020">
    <property type="term" value="C:membrane"/>
    <property type="evidence" value="ECO:0007669"/>
    <property type="project" value="UniProtKB-SubCell"/>
</dbReference>
<evidence type="ECO:0000256" key="15">
    <source>
        <dbReference type="ARBA" id="ARBA00093308"/>
    </source>
</evidence>
<dbReference type="GO" id="GO:0008843">
    <property type="term" value="F:endochitinase activity"/>
    <property type="evidence" value="ECO:0007669"/>
    <property type="project" value="UniProtKB-EC"/>
</dbReference>
<organism evidence="19 20">
    <name type="scientific">Cladophialophora immunda</name>
    <dbReference type="NCBI Taxonomy" id="569365"/>
    <lineage>
        <taxon>Eukaryota</taxon>
        <taxon>Fungi</taxon>
        <taxon>Dikarya</taxon>
        <taxon>Ascomycota</taxon>
        <taxon>Pezizomycotina</taxon>
        <taxon>Eurotiomycetes</taxon>
        <taxon>Chaetothyriomycetidae</taxon>
        <taxon>Chaetothyriales</taxon>
        <taxon>Herpotrichiellaceae</taxon>
        <taxon>Cladophialophora</taxon>
    </lineage>
</organism>